<sequence>MRTVSTGADAVEADAALARGRILHARFLNDRDSVRRGIPSAGYLRWMCTAAPGADSDTSAGM</sequence>
<proteinExistence type="predicted"/>
<protein>
    <submittedName>
        <fullName evidence="1">Uncharacterized protein</fullName>
    </submittedName>
</protein>
<evidence type="ECO:0000313" key="2">
    <source>
        <dbReference type="Proteomes" id="UP000645217"/>
    </source>
</evidence>
<organism evidence="1 2">
    <name type="scientific">Sphaerisporangium melleum</name>
    <dbReference type="NCBI Taxonomy" id="321316"/>
    <lineage>
        <taxon>Bacteria</taxon>
        <taxon>Bacillati</taxon>
        <taxon>Actinomycetota</taxon>
        <taxon>Actinomycetes</taxon>
        <taxon>Streptosporangiales</taxon>
        <taxon>Streptosporangiaceae</taxon>
        <taxon>Sphaerisporangium</taxon>
    </lineage>
</organism>
<accession>A0A917VT06</accession>
<dbReference type="Proteomes" id="UP000645217">
    <property type="component" value="Unassembled WGS sequence"/>
</dbReference>
<reference evidence="1" key="2">
    <citation type="submission" date="2020-09" db="EMBL/GenBank/DDBJ databases">
        <authorList>
            <person name="Sun Q."/>
            <person name="Ohkuma M."/>
        </authorList>
    </citation>
    <scope>NUCLEOTIDE SEQUENCE</scope>
    <source>
        <strain evidence="1">JCM 13064</strain>
    </source>
</reference>
<evidence type="ECO:0000313" key="1">
    <source>
        <dbReference type="EMBL" id="GGL11232.1"/>
    </source>
</evidence>
<gene>
    <name evidence="1" type="ORF">GCM10007964_61740</name>
</gene>
<dbReference type="EMBL" id="BMNT01000042">
    <property type="protein sequence ID" value="GGL11232.1"/>
    <property type="molecule type" value="Genomic_DNA"/>
</dbReference>
<name>A0A917VT06_9ACTN</name>
<comment type="caution">
    <text evidence="1">The sequence shown here is derived from an EMBL/GenBank/DDBJ whole genome shotgun (WGS) entry which is preliminary data.</text>
</comment>
<reference evidence="1" key="1">
    <citation type="journal article" date="2014" name="Int. J. Syst. Evol. Microbiol.">
        <title>Complete genome sequence of Corynebacterium casei LMG S-19264T (=DSM 44701T), isolated from a smear-ripened cheese.</title>
        <authorList>
            <consortium name="US DOE Joint Genome Institute (JGI-PGF)"/>
            <person name="Walter F."/>
            <person name="Albersmeier A."/>
            <person name="Kalinowski J."/>
            <person name="Ruckert C."/>
        </authorList>
    </citation>
    <scope>NUCLEOTIDE SEQUENCE</scope>
    <source>
        <strain evidence="1">JCM 13064</strain>
    </source>
</reference>
<keyword evidence="2" id="KW-1185">Reference proteome</keyword>
<dbReference type="AlphaFoldDB" id="A0A917VT06"/>